<protein>
    <recommendedName>
        <fullName evidence="1">F5/8 type C domain-containing protein</fullName>
    </recommendedName>
</protein>
<dbReference type="PROSITE" id="PS50022">
    <property type="entry name" value="FA58C_3"/>
    <property type="match status" value="1"/>
</dbReference>
<evidence type="ECO:0000313" key="2">
    <source>
        <dbReference type="EMBL" id="OMD29483.1"/>
    </source>
</evidence>
<name>A0ABX3GKB3_9BACL</name>
<dbReference type="EMBL" id="MPVP01000130">
    <property type="protein sequence ID" value="OMD29483.1"/>
    <property type="molecule type" value="Genomic_DNA"/>
</dbReference>
<dbReference type="InterPro" id="IPR008979">
    <property type="entry name" value="Galactose-bd-like_sf"/>
</dbReference>
<accession>A0ABX3GKB3</accession>
<sequence length="98" mass="10245">MIAASKRFTGKTAVLYCLIVILFVGQLTLYPSVSLAAGNLAQGKTITSSSFGDVYVAANANDGSQGTYWESASGVFPQWIKVDLGAASSVNQVVLKLP</sequence>
<dbReference type="InterPro" id="IPR000421">
    <property type="entry name" value="FA58C"/>
</dbReference>
<reference evidence="2 3" key="1">
    <citation type="submission" date="2016-11" db="EMBL/GenBank/DDBJ databases">
        <title>Paenibacillus species isolates.</title>
        <authorList>
            <person name="Beno S.M."/>
        </authorList>
    </citation>
    <scope>NUCLEOTIDE SEQUENCE [LARGE SCALE GENOMIC DNA]</scope>
    <source>
        <strain evidence="2 3">FSL H7-0433</strain>
    </source>
</reference>
<dbReference type="SUPFAM" id="SSF49785">
    <property type="entry name" value="Galactose-binding domain-like"/>
    <property type="match status" value="1"/>
</dbReference>
<keyword evidence="3" id="KW-1185">Reference proteome</keyword>
<dbReference type="Proteomes" id="UP000187158">
    <property type="component" value="Unassembled WGS sequence"/>
</dbReference>
<proteinExistence type="predicted"/>
<comment type="caution">
    <text evidence="2">The sequence shown here is derived from an EMBL/GenBank/DDBJ whole genome shotgun (WGS) entry which is preliminary data.</text>
</comment>
<feature type="domain" description="F5/8 type C" evidence="1">
    <location>
        <begin position="28"/>
        <end position="98"/>
    </location>
</feature>
<organism evidence="2 3">
    <name type="scientific">Paenibacillus odorifer</name>
    <dbReference type="NCBI Taxonomy" id="189426"/>
    <lineage>
        <taxon>Bacteria</taxon>
        <taxon>Bacillati</taxon>
        <taxon>Bacillota</taxon>
        <taxon>Bacilli</taxon>
        <taxon>Bacillales</taxon>
        <taxon>Paenibacillaceae</taxon>
        <taxon>Paenibacillus</taxon>
    </lineage>
</organism>
<gene>
    <name evidence="2" type="ORF">BSO21_19090</name>
</gene>
<dbReference type="Gene3D" id="2.60.120.260">
    <property type="entry name" value="Galactose-binding domain-like"/>
    <property type="match status" value="1"/>
</dbReference>
<feature type="non-terminal residue" evidence="2">
    <location>
        <position position="98"/>
    </location>
</feature>
<dbReference type="RefSeq" id="WP_144024673.1">
    <property type="nucleotide sequence ID" value="NZ_MPVP01000130.1"/>
</dbReference>
<evidence type="ECO:0000259" key="1">
    <source>
        <dbReference type="PROSITE" id="PS50022"/>
    </source>
</evidence>
<evidence type="ECO:0000313" key="3">
    <source>
        <dbReference type="Proteomes" id="UP000187158"/>
    </source>
</evidence>
<dbReference type="Pfam" id="PF22633">
    <property type="entry name" value="F5_F8_type_C_2"/>
    <property type="match status" value="1"/>
</dbReference>